<feature type="domain" description="HpcH/HpaI aldolase/citrate lyase" evidence="4">
    <location>
        <begin position="8"/>
        <end position="106"/>
    </location>
</feature>
<dbReference type="PANTHER" id="PTHR32308">
    <property type="entry name" value="LYASE BETA SUBUNIT, PUTATIVE (AFU_ORTHOLOGUE AFUA_4G13030)-RELATED"/>
    <property type="match status" value="1"/>
</dbReference>
<dbReference type="EMBL" id="BART01031063">
    <property type="protein sequence ID" value="GAH10287.1"/>
    <property type="molecule type" value="Genomic_DNA"/>
</dbReference>
<evidence type="ECO:0000256" key="3">
    <source>
        <dbReference type="ARBA" id="ARBA00022842"/>
    </source>
</evidence>
<name>X1CR43_9ZZZZ</name>
<comment type="caution">
    <text evidence="5">The sequence shown here is derived from an EMBL/GenBank/DDBJ whole genome shotgun (WGS) entry which is preliminary data.</text>
</comment>
<evidence type="ECO:0000259" key="4">
    <source>
        <dbReference type="Pfam" id="PF03328"/>
    </source>
</evidence>
<dbReference type="AlphaFoldDB" id="X1CR43"/>
<dbReference type="PANTHER" id="PTHR32308:SF0">
    <property type="entry name" value="HPCH_HPAI ALDOLASE_CITRATE LYASE DOMAIN-CONTAINING PROTEIN"/>
    <property type="match status" value="1"/>
</dbReference>
<sequence length="110" mass="12091">MNEYTPIRSALFAPGNRPELIDKAVSTAADVVIIDLEDAVPPDKKGEARTNARKKVAHYRERNIIIRVNGINSDLIEADLDAVVIEDLRCLMVPKVENTAGVQKLALILS</sequence>
<dbReference type="SUPFAM" id="SSF51621">
    <property type="entry name" value="Phosphoenolpyruvate/pyruvate domain"/>
    <property type="match status" value="1"/>
</dbReference>
<gene>
    <name evidence="5" type="ORF">S01H4_54045</name>
</gene>
<dbReference type="InterPro" id="IPR015813">
    <property type="entry name" value="Pyrv/PenolPyrv_kinase-like_dom"/>
</dbReference>
<dbReference type="GO" id="GO:0000287">
    <property type="term" value="F:magnesium ion binding"/>
    <property type="evidence" value="ECO:0007669"/>
    <property type="project" value="TreeGrafter"/>
</dbReference>
<dbReference type="InterPro" id="IPR040442">
    <property type="entry name" value="Pyrv_kinase-like_dom_sf"/>
</dbReference>
<dbReference type="Pfam" id="PF03328">
    <property type="entry name" value="HpcH_HpaI"/>
    <property type="match status" value="1"/>
</dbReference>
<keyword evidence="2" id="KW-0479">Metal-binding</keyword>
<feature type="non-terminal residue" evidence="5">
    <location>
        <position position="110"/>
    </location>
</feature>
<keyword evidence="3" id="KW-0460">Magnesium</keyword>
<evidence type="ECO:0000313" key="5">
    <source>
        <dbReference type="EMBL" id="GAH10287.1"/>
    </source>
</evidence>
<dbReference type="GO" id="GO:0006107">
    <property type="term" value="P:oxaloacetate metabolic process"/>
    <property type="evidence" value="ECO:0007669"/>
    <property type="project" value="TreeGrafter"/>
</dbReference>
<accession>X1CR43</accession>
<protein>
    <recommendedName>
        <fullName evidence="4">HpcH/HpaI aldolase/citrate lyase domain-containing protein</fullName>
    </recommendedName>
</protein>
<dbReference type="GO" id="GO:0003824">
    <property type="term" value="F:catalytic activity"/>
    <property type="evidence" value="ECO:0007669"/>
    <property type="project" value="InterPro"/>
</dbReference>
<reference evidence="5" key="1">
    <citation type="journal article" date="2014" name="Front. Microbiol.">
        <title>High frequency of phylogenetically diverse reductive dehalogenase-homologous genes in deep subseafloor sedimentary metagenomes.</title>
        <authorList>
            <person name="Kawai M."/>
            <person name="Futagami T."/>
            <person name="Toyoda A."/>
            <person name="Takaki Y."/>
            <person name="Nishi S."/>
            <person name="Hori S."/>
            <person name="Arai W."/>
            <person name="Tsubouchi T."/>
            <person name="Morono Y."/>
            <person name="Uchiyama I."/>
            <person name="Ito T."/>
            <person name="Fujiyama A."/>
            <person name="Inagaki F."/>
            <person name="Takami H."/>
        </authorList>
    </citation>
    <scope>NUCLEOTIDE SEQUENCE</scope>
    <source>
        <strain evidence="5">Expedition CK06-06</strain>
    </source>
</reference>
<evidence type="ECO:0000256" key="2">
    <source>
        <dbReference type="ARBA" id="ARBA00022723"/>
    </source>
</evidence>
<evidence type="ECO:0000256" key="1">
    <source>
        <dbReference type="ARBA" id="ARBA00001946"/>
    </source>
</evidence>
<dbReference type="InterPro" id="IPR005000">
    <property type="entry name" value="Aldolase/citrate-lyase_domain"/>
</dbReference>
<dbReference type="Gene3D" id="3.20.20.60">
    <property type="entry name" value="Phosphoenolpyruvate-binding domains"/>
    <property type="match status" value="1"/>
</dbReference>
<comment type="cofactor">
    <cofactor evidence="1">
        <name>Mg(2+)</name>
        <dbReference type="ChEBI" id="CHEBI:18420"/>
    </cofactor>
</comment>
<proteinExistence type="predicted"/>
<organism evidence="5">
    <name type="scientific">marine sediment metagenome</name>
    <dbReference type="NCBI Taxonomy" id="412755"/>
    <lineage>
        <taxon>unclassified sequences</taxon>
        <taxon>metagenomes</taxon>
        <taxon>ecological metagenomes</taxon>
    </lineage>
</organism>